<evidence type="ECO:0000256" key="2">
    <source>
        <dbReference type="SAM" id="MobiDB-lite"/>
    </source>
</evidence>
<evidence type="ECO:0000313" key="4">
    <source>
        <dbReference type="Proteomes" id="UP001515480"/>
    </source>
</evidence>
<keyword evidence="1" id="KW-0175">Coiled coil</keyword>
<protein>
    <recommendedName>
        <fullName evidence="5">Centrosomal protein of 162 kDa</fullName>
    </recommendedName>
</protein>
<dbReference type="EMBL" id="JBGBPQ010000009">
    <property type="protein sequence ID" value="KAL1519457.1"/>
    <property type="molecule type" value="Genomic_DNA"/>
</dbReference>
<reference evidence="3 4" key="1">
    <citation type="journal article" date="2024" name="Science">
        <title>Giant polyketide synthase enzymes in the biosynthesis of giant marine polyether toxins.</title>
        <authorList>
            <person name="Fallon T.R."/>
            <person name="Shende V.V."/>
            <person name="Wierzbicki I.H."/>
            <person name="Pendleton A.L."/>
            <person name="Watervoot N.F."/>
            <person name="Auber R.P."/>
            <person name="Gonzalez D.J."/>
            <person name="Wisecaver J.H."/>
            <person name="Moore B.S."/>
        </authorList>
    </citation>
    <scope>NUCLEOTIDE SEQUENCE [LARGE SCALE GENOMIC DNA]</scope>
    <source>
        <strain evidence="3 4">12B1</strain>
    </source>
</reference>
<organism evidence="3 4">
    <name type="scientific">Prymnesium parvum</name>
    <name type="common">Toxic golden alga</name>
    <dbReference type="NCBI Taxonomy" id="97485"/>
    <lineage>
        <taxon>Eukaryota</taxon>
        <taxon>Haptista</taxon>
        <taxon>Haptophyta</taxon>
        <taxon>Prymnesiophyceae</taxon>
        <taxon>Prymnesiales</taxon>
        <taxon>Prymnesiaceae</taxon>
        <taxon>Prymnesium</taxon>
    </lineage>
</organism>
<dbReference type="PANTHER" id="PTHR31935">
    <property type="entry name" value="COILED-COIL DOMAIN-CONTAINING PROTEIN 13"/>
    <property type="match status" value="1"/>
</dbReference>
<accession>A0AB34JFB7</accession>
<proteinExistence type="predicted"/>
<evidence type="ECO:0008006" key="5">
    <source>
        <dbReference type="Google" id="ProtNLM"/>
    </source>
</evidence>
<dbReference type="Proteomes" id="UP001515480">
    <property type="component" value="Unassembled WGS sequence"/>
</dbReference>
<name>A0AB34JFB7_PRYPA</name>
<dbReference type="AlphaFoldDB" id="A0AB34JFB7"/>
<comment type="caution">
    <text evidence="3">The sequence shown here is derived from an EMBL/GenBank/DDBJ whole genome shotgun (WGS) entry which is preliminary data.</text>
</comment>
<feature type="region of interest" description="Disordered" evidence="2">
    <location>
        <begin position="264"/>
        <end position="285"/>
    </location>
</feature>
<feature type="coiled-coil region" evidence="1">
    <location>
        <begin position="157"/>
        <end position="191"/>
    </location>
</feature>
<evidence type="ECO:0000256" key="1">
    <source>
        <dbReference type="SAM" id="Coils"/>
    </source>
</evidence>
<keyword evidence="4" id="KW-1185">Reference proteome</keyword>
<evidence type="ECO:0000313" key="3">
    <source>
        <dbReference type="EMBL" id="KAL1519457.1"/>
    </source>
</evidence>
<dbReference type="PANTHER" id="PTHR31935:SF1">
    <property type="entry name" value="COILED-COIL DOMAIN-CONTAINING PROTEIN 13"/>
    <property type="match status" value="1"/>
</dbReference>
<gene>
    <name evidence="3" type="ORF">AB1Y20_022978</name>
</gene>
<sequence>MALGRERAKNAALLAELAAARREGGAAARLDAASAAAREARDGGAALEREAKEAKAHVAAMGAKLAAQKTANEALKAEVARYARALAREVGEEVGSARVRELLDEGSGAKGRAQQIALLKEQLRELARRAGDGVAPAADERQRSNLSGIEAERRRELERLLLRENQLVGEVAEAKKKVDAQAARIKILEGDVKSKKEKLLVLLRKSDADDQLVGALRAELEKTRAGGEEGKGEQLAQRVAQQQAQITRQEQIILSLRDQLQRLQDREEARPGSSPRQPHDLIVSQAENAKLRELVALLQDKLRDYEQQRR</sequence>
<dbReference type="InterPro" id="IPR038929">
    <property type="entry name" value="CCDC13"/>
</dbReference>